<dbReference type="AlphaFoldDB" id="A0A4U5TSC5"/>
<protein>
    <submittedName>
        <fullName evidence="1">Uncharacterized protein</fullName>
    </submittedName>
</protein>
<dbReference type="Proteomes" id="UP000306552">
    <property type="component" value="Unassembled WGS sequence"/>
</dbReference>
<evidence type="ECO:0000313" key="1">
    <source>
        <dbReference type="EMBL" id="TKS56238.1"/>
    </source>
</evidence>
<dbReference type="RefSeq" id="WP_138932354.1">
    <property type="nucleotide sequence ID" value="NZ_SWMU01000003.1"/>
</dbReference>
<sequence>MNFLNEDGNQAKFKEMLITKGCEAFEGDDERLRKCMSIALKNNLQKYMRFGKIKKYLNNGRNKYFINIIIKKDGDIFTTNQDIHPKIKKEIDRALAKMEFLNLQVLGDYDRIKFTLPLNIVQKKQGIKAIYNSSYVKINDSTENLDRLPATGFCKYLKEEDDKMTCVEDRVIAFLFNSIEREKIKDIFSEGTNAIEFGFTLDQNTSIQNLQMKFERHQVISSYLKSKIEQINFISPGFSGLRPQDVKFDMKLVFYM</sequence>
<dbReference type="OrthoDB" id="9821604at2"/>
<reference evidence="1 2" key="1">
    <citation type="submission" date="2019-04" db="EMBL/GenBank/DDBJ databases">
        <title>Psychroflexus halotolerans sp. nov., isolated from a marine solar saltern.</title>
        <authorList>
            <person name="Feng X."/>
        </authorList>
    </citation>
    <scope>NUCLEOTIDE SEQUENCE [LARGE SCALE GENOMIC DNA]</scope>
    <source>
        <strain evidence="1 2">WDS2C27</strain>
    </source>
</reference>
<proteinExistence type="predicted"/>
<keyword evidence="2" id="KW-1185">Reference proteome</keyword>
<organism evidence="1 2">
    <name type="scientific">Mesohalobacter halotolerans</name>
    <dbReference type="NCBI Taxonomy" id="1883405"/>
    <lineage>
        <taxon>Bacteria</taxon>
        <taxon>Pseudomonadati</taxon>
        <taxon>Bacteroidota</taxon>
        <taxon>Flavobacteriia</taxon>
        <taxon>Flavobacteriales</taxon>
        <taxon>Flavobacteriaceae</taxon>
        <taxon>Mesohalobacter</taxon>
    </lineage>
</organism>
<name>A0A4U5TSC5_9FLAO</name>
<accession>A0A4U5TSC5</accession>
<dbReference type="EMBL" id="SWMU01000003">
    <property type="protein sequence ID" value="TKS56238.1"/>
    <property type="molecule type" value="Genomic_DNA"/>
</dbReference>
<comment type="caution">
    <text evidence="1">The sequence shown here is derived from an EMBL/GenBank/DDBJ whole genome shotgun (WGS) entry which is preliminary data.</text>
</comment>
<evidence type="ECO:0000313" key="2">
    <source>
        <dbReference type="Proteomes" id="UP000306552"/>
    </source>
</evidence>
<gene>
    <name evidence="1" type="ORF">FCN74_09545</name>
</gene>